<evidence type="ECO:0000256" key="1">
    <source>
        <dbReference type="SAM" id="MobiDB-lite"/>
    </source>
</evidence>
<accession>A0AAW0BCS9</accession>
<protein>
    <submittedName>
        <fullName evidence="2">Uncharacterized protein</fullName>
    </submittedName>
</protein>
<keyword evidence="3" id="KW-1185">Reference proteome</keyword>
<evidence type="ECO:0000313" key="3">
    <source>
        <dbReference type="Proteomes" id="UP001362999"/>
    </source>
</evidence>
<reference evidence="2 3" key="1">
    <citation type="journal article" date="2024" name="J Genomics">
        <title>Draft genome sequencing and assembly of Favolaschia claudopus CIRM-BRFM 2984 isolated from oak limbs.</title>
        <authorList>
            <person name="Navarro D."/>
            <person name="Drula E."/>
            <person name="Chaduli D."/>
            <person name="Cazenave R."/>
            <person name="Ahrendt S."/>
            <person name="Wang J."/>
            <person name="Lipzen A."/>
            <person name="Daum C."/>
            <person name="Barry K."/>
            <person name="Grigoriev I.V."/>
            <person name="Favel A."/>
            <person name="Rosso M.N."/>
            <person name="Martin F."/>
        </authorList>
    </citation>
    <scope>NUCLEOTIDE SEQUENCE [LARGE SCALE GENOMIC DNA]</scope>
    <source>
        <strain evidence="2 3">CIRM-BRFM 2984</strain>
    </source>
</reference>
<evidence type="ECO:0000313" key="2">
    <source>
        <dbReference type="EMBL" id="KAK7023063.1"/>
    </source>
</evidence>
<feature type="region of interest" description="Disordered" evidence="1">
    <location>
        <begin position="1"/>
        <end position="29"/>
    </location>
</feature>
<gene>
    <name evidence="2" type="ORF">R3P38DRAFT_3195011</name>
</gene>
<feature type="compositionally biased region" description="Polar residues" evidence="1">
    <location>
        <begin position="13"/>
        <end position="22"/>
    </location>
</feature>
<dbReference type="AlphaFoldDB" id="A0AAW0BCS9"/>
<organism evidence="2 3">
    <name type="scientific">Favolaschia claudopus</name>
    <dbReference type="NCBI Taxonomy" id="2862362"/>
    <lineage>
        <taxon>Eukaryota</taxon>
        <taxon>Fungi</taxon>
        <taxon>Dikarya</taxon>
        <taxon>Basidiomycota</taxon>
        <taxon>Agaricomycotina</taxon>
        <taxon>Agaricomycetes</taxon>
        <taxon>Agaricomycetidae</taxon>
        <taxon>Agaricales</taxon>
        <taxon>Marasmiineae</taxon>
        <taxon>Mycenaceae</taxon>
        <taxon>Favolaschia</taxon>
    </lineage>
</organism>
<sequence>MKPATAPPFRTFASRSTISPPSRHSHSKFTTLPVKLPPLPRPSFDTEVHQPIINSYFLALAVLHENNLEVPSASPPLDDEQHQDNCGGRLRRTTAAEYAYDLFPNFRAIESGVVGALYRGHAATDIAIAFLASVDADNVVSVLQIIAPRRRRSLRRRQRRVARDVAPFPSLLAFHSSCKIFFKSHQKLTGTLQLSSVHANTPSSTLFLSSTAFKQMEVVGLKGSFINIAWLRPAVAVRNSNVLTHLPQPVSDLTGLKTHPHLDPLALSRNPSTTPHVTL</sequence>
<dbReference type="Proteomes" id="UP001362999">
    <property type="component" value="Unassembled WGS sequence"/>
</dbReference>
<proteinExistence type="predicted"/>
<comment type="caution">
    <text evidence="2">The sequence shown here is derived from an EMBL/GenBank/DDBJ whole genome shotgun (WGS) entry which is preliminary data.</text>
</comment>
<name>A0AAW0BCS9_9AGAR</name>
<dbReference type="EMBL" id="JAWWNJ010000036">
    <property type="protein sequence ID" value="KAK7023063.1"/>
    <property type="molecule type" value="Genomic_DNA"/>
</dbReference>